<evidence type="ECO:0000313" key="1">
    <source>
        <dbReference type="EMBL" id="KKR27735.1"/>
    </source>
</evidence>
<dbReference type="Proteomes" id="UP000034793">
    <property type="component" value="Unassembled WGS sequence"/>
</dbReference>
<dbReference type="EMBL" id="LBXL01000068">
    <property type="protein sequence ID" value="KKR27735.1"/>
    <property type="molecule type" value="Genomic_DNA"/>
</dbReference>
<gene>
    <name evidence="1" type="ORF">UT61_C0068G0013</name>
</gene>
<comment type="caution">
    <text evidence="1">The sequence shown here is derived from an EMBL/GenBank/DDBJ whole genome shotgun (WGS) entry which is preliminary data.</text>
</comment>
<protein>
    <submittedName>
        <fullName evidence="1">Uncharacterized protein</fullName>
    </submittedName>
</protein>
<dbReference type="AlphaFoldDB" id="A0A0G0RZ85"/>
<organism evidence="1 2">
    <name type="scientific">Candidatus Woesebacteria bacterium GW2011_GWA1_39_8</name>
    <dbReference type="NCBI Taxonomy" id="1618552"/>
    <lineage>
        <taxon>Bacteria</taxon>
        <taxon>Candidatus Woeseibacteriota</taxon>
    </lineage>
</organism>
<sequence>MAKAAKRRNIYFRQTPKAFRADRQTKVFSYIKRSIPYSVYVYSRRLATSNYTKLSRLFAKSPQKVKMKFPKLKVGLATPKLRRVQNPSKAKNS</sequence>
<reference evidence="1 2" key="1">
    <citation type="journal article" date="2015" name="Nature">
        <title>rRNA introns, odd ribosomes, and small enigmatic genomes across a large radiation of phyla.</title>
        <authorList>
            <person name="Brown C.T."/>
            <person name="Hug L.A."/>
            <person name="Thomas B.C."/>
            <person name="Sharon I."/>
            <person name="Castelle C.J."/>
            <person name="Singh A."/>
            <person name="Wilkins M.J."/>
            <person name="Williams K.H."/>
            <person name="Banfield J.F."/>
        </authorList>
    </citation>
    <scope>NUCLEOTIDE SEQUENCE [LARGE SCALE GENOMIC DNA]</scope>
</reference>
<proteinExistence type="predicted"/>
<evidence type="ECO:0000313" key="2">
    <source>
        <dbReference type="Proteomes" id="UP000034793"/>
    </source>
</evidence>
<accession>A0A0G0RZ85</accession>
<name>A0A0G0RZ85_9BACT</name>